<proteinExistence type="predicted"/>
<reference evidence="1" key="2">
    <citation type="submission" date="2020-09" db="EMBL/GenBank/DDBJ databases">
        <authorList>
            <person name="Sun Q."/>
            <person name="Zhou Y."/>
        </authorList>
    </citation>
    <scope>NUCLEOTIDE SEQUENCE</scope>
    <source>
        <strain evidence="1">CGMCC 4.7110</strain>
    </source>
</reference>
<organism evidence="1 2">
    <name type="scientific">Streptomyces fuscichromogenes</name>
    <dbReference type="NCBI Taxonomy" id="1324013"/>
    <lineage>
        <taxon>Bacteria</taxon>
        <taxon>Bacillati</taxon>
        <taxon>Actinomycetota</taxon>
        <taxon>Actinomycetes</taxon>
        <taxon>Kitasatosporales</taxon>
        <taxon>Streptomycetaceae</taxon>
        <taxon>Streptomyces</taxon>
    </lineage>
</organism>
<dbReference type="AlphaFoldDB" id="A0A917XP31"/>
<evidence type="ECO:0000313" key="2">
    <source>
        <dbReference type="Proteomes" id="UP000653411"/>
    </source>
</evidence>
<sequence length="105" mass="11399">MPVSNSGIVRGHSWTKRTVETCPTMGYGRVPAGGRVTFTIDKDALPNSPRERFDQALNVTLNSVIFRSSGQNLITTGAYTQMASRLLEPGPLALAVLAVRGRIKR</sequence>
<dbReference type="EMBL" id="BMML01000046">
    <property type="protein sequence ID" value="GGN45300.1"/>
    <property type="molecule type" value="Genomic_DNA"/>
</dbReference>
<dbReference type="RefSeq" id="WP_189269399.1">
    <property type="nucleotide sequence ID" value="NZ_BMML01000046.1"/>
</dbReference>
<accession>A0A917XP31</accession>
<reference evidence="1" key="1">
    <citation type="journal article" date="2014" name="Int. J. Syst. Evol. Microbiol.">
        <title>Complete genome sequence of Corynebacterium casei LMG S-19264T (=DSM 44701T), isolated from a smear-ripened cheese.</title>
        <authorList>
            <consortium name="US DOE Joint Genome Institute (JGI-PGF)"/>
            <person name="Walter F."/>
            <person name="Albersmeier A."/>
            <person name="Kalinowski J."/>
            <person name="Ruckert C."/>
        </authorList>
    </citation>
    <scope>NUCLEOTIDE SEQUENCE</scope>
    <source>
        <strain evidence="1">CGMCC 4.7110</strain>
    </source>
</reference>
<name>A0A917XP31_9ACTN</name>
<protein>
    <submittedName>
        <fullName evidence="1">Uncharacterized protein</fullName>
    </submittedName>
</protein>
<comment type="caution">
    <text evidence="1">The sequence shown here is derived from an EMBL/GenBank/DDBJ whole genome shotgun (WGS) entry which is preliminary data.</text>
</comment>
<gene>
    <name evidence="1" type="ORF">GCM10011578_097100</name>
</gene>
<keyword evidence="2" id="KW-1185">Reference proteome</keyword>
<dbReference type="Proteomes" id="UP000653411">
    <property type="component" value="Unassembled WGS sequence"/>
</dbReference>
<evidence type="ECO:0000313" key="1">
    <source>
        <dbReference type="EMBL" id="GGN45300.1"/>
    </source>
</evidence>